<comment type="caution">
    <text evidence="3">The sequence shown here is derived from an EMBL/GenBank/DDBJ whole genome shotgun (WGS) entry which is preliminary data.</text>
</comment>
<dbReference type="EMBL" id="JAXCGZ010008391">
    <property type="protein sequence ID" value="KAK7077693.1"/>
    <property type="molecule type" value="Genomic_DNA"/>
</dbReference>
<dbReference type="Gene3D" id="3.30.160.60">
    <property type="entry name" value="Classic Zinc Finger"/>
    <property type="match status" value="1"/>
</dbReference>
<protein>
    <recommendedName>
        <fullName evidence="2">C2H2-type domain-containing protein</fullName>
    </recommendedName>
</protein>
<accession>A0AAN9A7N7</accession>
<dbReference type="PROSITE" id="PS00028">
    <property type="entry name" value="ZINC_FINGER_C2H2_1"/>
    <property type="match status" value="2"/>
</dbReference>
<keyword evidence="1" id="KW-0479">Metal-binding</keyword>
<dbReference type="PROSITE" id="PS50157">
    <property type="entry name" value="ZINC_FINGER_C2H2_2"/>
    <property type="match status" value="1"/>
</dbReference>
<reference evidence="3 4" key="1">
    <citation type="submission" date="2023-11" db="EMBL/GenBank/DDBJ databases">
        <title>Halocaridina rubra genome assembly.</title>
        <authorList>
            <person name="Smith C."/>
        </authorList>
    </citation>
    <scope>NUCLEOTIDE SEQUENCE [LARGE SCALE GENOMIC DNA]</scope>
    <source>
        <strain evidence="3">EP-1</strain>
        <tissue evidence="3">Whole</tissue>
    </source>
</reference>
<feature type="non-terminal residue" evidence="3">
    <location>
        <position position="66"/>
    </location>
</feature>
<proteinExistence type="predicted"/>
<evidence type="ECO:0000259" key="2">
    <source>
        <dbReference type="PROSITE" id="PS50157"/>
    </source>
</evidence>
<sequence>CGGCNMKFSHPLYYRMHCSVFHDPNYSLTIRKYHCKVCGLAVLGKENIMRHAAEQHEGRGAYQCQY</sequence>
<dbReference type="AlphaFoldDB" id="A0AAN9A7N7"/>
<evidence type="ECO:0000256" key="1">
    <source>
        <dbReference type="PROSITE-ProRule" id="PRU00042"/>
    </source>
</evidence>
<keyword evidence="1" id="KW-0862">Zinc</keyword>
<dbReference type="Proteomes" id="UP001381693">
    <property type="component" value="Unassembled WGS sequence"/>
</dbReference>
<organism evidence="3 4">
    <name type="scientific">Halocaridina rubra</name>
    <name type="common">Hawaiian red shrimp</name>
    <dbReference type="NCBI Taxonomy" id="373956"/>
    <lineage>
        <taxon>Eukaryota</taxon>
        <taxon>Metazoa</taxon>
        <taxon>Ecdysozoa</taxon>
        <taxon>Arthropoda</taxon>
        <taxon>Crustacea</taxon>
        <taxon>Multicrustacea</taxon>
        <taxon>Malacostraca</taxon>
        <taxon>Eumalacostraca</taxon>
        <taxon>Eucarida</taxon>
        <taxon>Decapoda</taxon>
        <taxon>Pleocyemata</taxon>
        <taxon>Caridea</taxon>
        <taxon>Atyoidea</taxon>
        <taxon>Atyidae</taxon>
        <taxon>Halocaridina</taxon>
    </lineage>
</organism>
<dbReference type="InterPro" id="IPR013087">
    <property type="entry name" value="Znf_C2H2_type"/>
</dbReference>
<evidence type="ECO:0000313" key="4">
    <source>
        <dbReference type="Proteomes" id="UP001381693"/>
    </source>
</evidence>
<feature type="non-terminal residue" evidence="3">
    <location>
        <position position="1"/>
    </location>
</feature>
<evidence type="ECO:0000313" key="3">
    <source>
        <dbReference type="EMBL" id="KAK7077693.1"/>
    </source>
</evidence>
<gene>
    <name evidence="3" type="ORF">SK128_011630</name>
</gene>
<feature type="domain" description="C2H2-type" evidence="2">
    <location>
        <begin position="33"/>
        <end position="61"/>
    </location>
</feature>
<keyword evidence="1" id="KW-0863">Zinc-finger</keyword>
<keyword evidence="4" id="KW-1185">Reference proteome</keyword>
<dbReference type="GO" id="GO:0008270">
    <property type="term" value="F:zinc ion binding"/>
    <property type="evidence" value="ECO:0007669"/>
    <property type="project" value="UniProtKB-KW"/>
</dbReference>
<name>A0AAN9A7N7_HALRR</name>